<sequence>KKIAKKMEEMSAPPPQSTTTTLTAFTCPIGGKRMDDPVVATDGFSYDRRYMEAWLEVQSTSPITLLPLQSTTLLPNHALKSAILEVDDHGVTVDLVSFMGPITQDILVEPVVACDGHTYDRTSIQHWFRTRHTSPVTNAVLDNTALLPNHTLKKAIDEVWPKAASSRSLVSPVSIVSHDTITCDGCGMHPIVGPRYKSHTAKNFDVCGACEASGLYVAQEPFFKVLDSRLLGRPSTPVVPAAWPVINSLALPSQQPMPEPRASSNAPSYTICHTSVTCDGCFQFPIRGTRFKSSVAFDFDLCSACELSGRYAFCEPFLKVPDSRKLGRPATVELHHVVHSGDVLYRMRTPVAVCWTPNTRDVVLRMAGVDPVLPANALVLGSQLVRGEDDVAYVEVSGRLLGLPAQQVFVPQEVHVGRDRDVAVAQQRTMDQVKMTLQRRVFVTSRALPRRKWPSTRDSAVMPALAVRPHVEVATDAMVLDEHHQPFYRIANTNEWLCIVDDRDALFLVS</sequence>
<evidence type="ECO:0000259" key="5">
    <source>
        <dbReference type="PROSITE" id="PS50135"/>
    </source>
</evidence>
<dbReference type="SMART" id="SM00504">
    <property type="entry name" value="Ubox"/>
    <property type="match status" value="2"/>
</dbReference>
<dbReference type="CDD" id="cd02340">
    <property type="entry name" value="ZZ_NBR1_like"/>
    <property type="match status" value="1"/>
</dbReference>
<feature type="domain" description="U-box" evidence="6">
    <location>
        <begin position="93"/>
        <end position="166"/>
    </location>
</feature>
<dbReference type="Proteomes" id="UP000286510">
    <property type="component" value="Unassembled WGS sequence"/>
</dbReference>
<dbReference type="Pfam" id="PF00569">
    <property type="entry name" value="ZZ"/>
    <property type="match status" value="2"/>
</dbReference>
<protein>
    <recommendedName>
        <fullName evidence="9">U-box domain-containing protein</fullName>
    </recommendedName>
</protein>
<dbReference type="SUPFAM" id="SSF57850">
    <property type="entry name" value="RING/U-box"/>
    <property type="match status" value="4"/>
</dbReference>
<comment type="caution">
    <text evidence="7">The sequence shown here is derived from an EMBL/GenBank/DDBJ whole genome shotgun (WGS) entry which is preliminary data.</text>
</comment>
<dbReference type="InterPro" id="IPR003613">
    <property type="entry name" value="Ubox_domain"/>
</dbReference>
<feature type="domain" description="U-box" evidence="6">
    <location>
        <begin position="20"/>
        <end position="93"/>
    </location>
</feature>
<evidence type="ECO:0008006" key="9">
    <source>
        <dbReference type="Google" id="ProtNLM"/>
    </source>
</evidence>
<feature type="non-terminal residue" evidence="7">
    <location>
        <position position="1"/>
    </location>
</feature>
<evidence type="ECO:0000256" key="3">
    <source>
        <dbReference type="ARBA" id="ARBA00022833"/>
    </source>
</evidence>
<feature type="domain" description="ZZ-type" evidence="5">
    <location>
        <begin position="178"/>
        <end position="236"/>
    </location>
</feature>
<evidence type="ECO:0000256" key="4">
    <source>
        <dbReference type="PROSITE-ProRule" id="PRU00228"/>
    </source>
</evidence>
<dbReference type="VEuPathDB" id="FungiDB:H257_12845"/>
<dbReference type="InterPro" id="IPR000433">
    <property type="entry name" value="Znf_ZZ"/>
</dbReference>
<feature type="domain" description="ZZ-type" evidence="5">
    <location>
        <begin position="273"/>
        <end position="331"/>
    </location>
</feature>
<dbReference type="SMART" id="SM00291">
    <property type="entry name" value="ZnF_ZZ"/>
    <property type="match status" value="2"/>
</dbReference>
<dbReference type="EMBL" id="QUTF01021145">
    <property type="protein sequence ID" value="RHY94096.1"/>
    <property type="molecule type" value="Genomic_DNA"/>
</dbReference>
<dbReference type="GO" id="GO:0004842">
    <property type="term" value="F:ubiquitin-protein transferase activity"/>
    <property type="evidence" value="ECO:0007669"/>
    <property type="project" value="InterPro"/>
</dbReference>
<proteinExistence type="predicted"/>
<dbReference type="PANTHER" id="PTHR46573:SF1">
    <property type="entry name" value="WD REPEAT, SAM AND U-BOX DOMAIN-CONTAINING PROTEIN 1"/>
    <property type="match status" value="1"/>
</dbReference>
<dbReference type="AlphaFoldDB" id="A0A418DG45"/>
<dbReference type="PANTHER" id="PTHR46573">
    <property type="entry name" value="WD REPEAT, SAM AND U-BOX DOMAIN-CONTAINING PROTEIN 1"/>
    <property type="match status" value="1"/>
</dbReference>
<evidence type="ECO:0000313" key="7">
    <source>
        <dbReference type="EMBL" id="RHY94096.1"/>
    </source>
</evidence>
<evidence type="ECO:0000313" key="8">
    <source>
        <dbReference type="Proteomes" id="UP000286510"/>
    </source>
</evidence>
<reference evidence="7 8" key="1">
    <citation type="submission" date="2018-08" db="EMBL/GenBank/DDBJ databases">
        <title>Aphanomyces genome sequencing and annotation.</title>
        <authorList>
            <person name="Minardi D."/>
            <person name="Oidtmann B."/>
            <person name="Van Der Giezen M."/>
            <person name="Studholme D.J."/>
        </authorList>
    </citation>
    <scope>NUCLEOTIDE SEQUENCE [LARGE SCALE GENOMIC DNA]</scope>
    <source>
        <strain evidence="7 8">FDL457</strain>
    </source>
</reference>
<keyword evidence="3" id="KW-0862">Zinc</keyword>
<keyword evidence="1" id="KW-0479">Metal-binding</keyword>
<dbReference type="Pfam" id="PF04564">
    <property type="entry name" value="U-box"/>
    <property type="match status" value="2"/>
</dbReference>
<dbReference type="PROSITE" id="PS50135">
    <property type="entry name" value="ZF_ZZ_2"/>
    <property type="match status" value="2"/>
</dbReference>
<dbReference type="GO" id="GO:0016567">
    <property type="term" value="P:protein ubiquitination"/>
    <property type="evidence" value="ECO:0007669"/>
    <property type="project" value="InterPro"/>
</dbReference>
<organism evidence="7 8">
    <name type="scientific">Aphanomyces astaci</name>
    <name type="common">Crayfish plague agent</name>
    <dbReference type="NCBI Taxonomy" id="112090"/>
    <lineage>
        <taxon>Eukaryota</taxon>
        <taxon>Sar</taxon>
        <taxon>Stramenopiles</taxon>
        <taxon>Oomycota</taxon>
        <taxon>Saprolegniomycetes</taxon>
        <taxon>Saprolegniales</taxon>
        <taxon>Verrucalvaceae</taxon>
        <taxon>Aphanomyces</taxon>
    </lineage>
</organism>
<dbReference type="Gene3D" id="3.30.40.10">
    <property type="entry name" value="Zinc/RING finger domain, C3HC4 (zinc finger)"/>
    <property type="match status" value="2"/>
</dbReference>
<dbReference type="Gene3D" id="3.30.60.90">
    <property type="match status" value="2"/>
</dbReference>
<gene>
    <name evidence="7" type="ORF">DYB26_012162</name>
</gene>
<evidence type="ECO:0000256" key="2">
    <source>
        <dbReference type="ARBA" id="ARBA00022771"/>
    </source>
</evidence>
<dbReference type="PROSITE" id="PS51698">
    <property type="entry name" value="U_BOX"/>
    <property type="match status" value="2"/>
</dbReference>
<evidence type="ECO:0000256" key="1">
    <source>
        <dbReference type="ARBA" id="ARBA00022723"/>
    </source>
</evidence>
<dbReference type="CDD" id="cd16655">
    <property type="entry name" value="RING-Ubox_WDSUB1-like"/>
    <property type="match status" value="2"/>
</dbReference>
<keyword evidence="2 4" id="KW-0863">Zinc-finger</keyword>
<evidence type="ECO:0000259" key="6">
    <source>
        <dbReference type="PROSITE" id="PS51698"/>
    </source>
</evidence>
<dbReference type="InterPro" id="IPR013083">
    <property type="entry name" value="Znf_RING/FYVE/PHD"/>
</dbReference>
<dbReference type="InterPro" id="IPR043145">
    <property type="entry name" value="Znf_ZZ_sf"/>
</dbReference>
<accession>A0A418DG45</accession>
<dbReference type="InterPro" id="IPR052085">
    <property type="entry name" value="WD-SAM-U-box"/>
</dbReference>
<dbReference type="GO" id="GO:0008270">
    <property type="term" value="F:zinc ion binding"/>
    <property type="evidence" value="ECO:0007669"/>
    <property type="project" value="UniProtKB-KW"/>
</dbReference>
<name>A0A418DG45_APHAT</name>